<reference evidence="12" key="2">
    <citation type="submission" date="2016-04" db="EMBL/GenBank/DDBJ databases">
        <authorList>
            <person name="Guldener U."/>
            <person name="Guldener U."/>
        </authorList>
    </citation>
    <scope>NUCLEOTIDE SEQUENCE [LARGE SCALE GENOMIC DNA]</scope>
    <source>
        <strain evidence="12">UB2112</strain>
    </source>
</reference>
<gene>
    <name evidence="11" type="ORF">UBRO2_00948</name>
    <name evidence="10" type="ORF">UBRO_06014</name>
</gene>
<dbReference type="OrthoDB" id="275177at2759"/>
<keyword evidence="13" id="KW-1185">Reference proteome</keyword>
<dbReference type="PANTHER" id="PTHR43442:SF3">
    <property type="entry name" value="GLUCONOKINASE-RELATED"/>
    <property type="match status" value="1"/>
</dbReference>
<dbReference type="EC" id="2.7.1.12" evidence="3"/>
<evidence type="ECO:0000256" key="5">
    <source>
        <dbReference type="ARBA" id="ARBA00022741"/>
    </source>
</evidence>
<dbReference type="AlphaFoldDB" id="A0A1K0HIU1"/>
<protein>
    <recommendedName>
        <fullName evidence="3">gluconokinase</fullName>
        <ecNumber evidence="3">2.7.1.12</ecNumber>
    </recommendedName>
    <alternativeName>
        <fullName evidence="8">Gluconate kinase</fullName>
    </alternativeName>
</protein>
<dbReference type="SUPFAM" id="SSF52540">
    <property type="entry name" value="P-loop containing nucleoside triphosphate hydrolases"/>
    <property type="match status" value="1"/>
</dbReference>
<sequence length="266" mass="28864">MPSKSTSTPTLLIVMGVSGSGKSTVGSALSTALSCPFVDGDDLHPAWNIEKMSRGQALKDSDREPWLVKIRETGVELATCQSSRSCSASCSVSEREGVKKLAEVYETSQQTTPCADQCAAGSTCTPSAFSSNPSAVAAQEGKSGKKDVAIIACSSLKLIYRRLLRGTIKSLDDQTATGSEAAADVPKDLSVIHIYLDLSRELLEERMRHRKGHFMKLDMLYSQLDTLQKPEEAKEPGVVVVKVERETTTEEIVHETVRKLRCQNVV</sequence>
<evidence type="ECO:0000256" key="1">
    <source>
        <dbReference type="ARBA" id="ARBA00004875"/>
    </source>
</evidence>
<comment type="catalytic activity">
    <reaction evidence="9">
        <text>D-gluconate + ATP = 6-phospho-D-gluconate + ADP + H(+)</text>
        <dbReference type="Rhea" id="RHEA:19433"/>
        <dbReference type="ChEBI" id="CHEBI:15378"/>
        <dbReference type="ChEBI" id="CHEBI:18391"/>
        <dbReference type="ChEBI" id="CHEBI:30616"/>
        <dbReference type="ChEBI" id="CHEBI:58759"/>
        <dbReference type="ChEBI" id="CHEBI:456216"/>
        <dbReference type="EC" id="2.7.1.12"/>
    </reaction>
</comment>
<keyword evidence="4" id="KW-0808">Transferase</keyword>
<evidence type="ECO:0000256" key="9">
    <source>
        <dbReference type="ARBA" id="ARBA00048090"/>
    </source>
</evidence>
<dbReference type="EMBL" id="LT558131">
    <property type="protein sequence ID" value="SAM84773.1"/>
    <property type="molecule type" value="Genomic_DNA"/>
</dbReference>
<comment type="similarity">
    <text evidence="2">Belongs to the gluconokinase GntK/GntV family.</text>
</comment>
<evidence type="ECO:0000256" key="3">
    <source>
        <dbReference type="ARBA" id="ARBA00012054"/>
    </source>
</evidence>
<evidence type="ECO:0000256" key="6">
    <source>
        <dbReference type="ARBA" id="ARBA00022777"/>
    </source>
</evidence>
<reference evidence="10" key="1">
    <citation type="submission" date="2016-04" db="EMBL/GenBank/DDBJ databases">
        <authorList>
            <person name="Evans L.H."/>
            <person name="Alamgir A."/>
            <person name="Owens N."/>
            <person name="Weber N.D."/>
            <person name="Virtaneva K."/>
            <person name="Barbian K."/>
            <person name="Babar A."/>
            <person name="Rosenke K."/>
        </authorList>
    </citation>
    <scope>NUCLEOTIDE SEQUENCE</scope>
    <source>
        <strain evidence="10">UB2112</strain>
    </source>
</reference>
<dbReference type="GO" id="GO:0005737">
    <property type="term" value="C:cytoplasm"/>
    <property type="evidence" value="ECO:0007669"/>
    <property type="project" value="TreeGrafter"/>
</dbReference>
<dbReference type="PROSITE" id="PS51257">
    <property type="entry name" value="PROKAR_LIPOPROTEIN"/>
    <property type="match status" value="1"/>
</dbReference>
<reference evidence="11" key="3">
    <citation type="submission" date="2018-08" db="EMBL/GenBank/DDBJ databases">
        <authorList>
            <person name="Guldener U."/>
        </authorList>
    </citation>
    <scope>NUCLEOTIDE SEQUENCE</scope>
    <source>
        <strain evidence="11">UB2</strain>
    </source>
</reference>
<organism evidence="10 12">
    <name type="scientific">Ustilago bromivora</name>
    <dbReference type="NCBI Taxonomy" id="307758"/>
    <lineage>
        <taxon>Eukaryota</taxon>
        <taxon>Fungi</taxon>
        <taxon>Dikarya</taxon>
        <taxon>Basidiomycota</taxon>
        <taxon>Ustilaginomycotina</taxon>
        <taxon>Ustilaginomycetes</taxon>
        <taxon>Ustilaginales</taxon>
        <taxon>Ustilaginaceae</taxon>
        <taxon>Ustilago</taxon>
    </lineage>
</organism>
<proteinExistence type="inferred from homology"/>
<evidence type="ECO:0000256" key="2">
    <source>
        <dbReference type="ARBA" id="ARBA00008420"/>
    </source>
</evidence>
<evidence type="ECO:0000313" key="13">
    <source>
        <dbReference type="Proteomes" id="UP000658997"/>
    </source>
</evidence>
<comment type="pathway">
    <text evidence="1">Carbohydrate acid metabolism; D-gluconate degradation.</text>
</comment>
<keyword evidence="6 10" id="KW-0418">Kinase</keyword>
<dbReference type="InterPro" id="IPR027417">
    <property type="entry name" value="P-loop_NTPase"/>
</dbReference>
<dbReference type="UniPathway" id="UPA00792"/>
<dbReference type="Proteomes" id="UP000179920">
    <property type="component" value="Chromosome XV"/>
</dbReference>
<dbReference type="EMBL" id="ULHB01000010">
    <property type="protein sequence ID" value="SYW75793.1"/>
    <property type="molecule type" value="Genomic_DNA"/>
</dbReference>
<keyword evidence="7" id="KW-0067">ATP-binding</keyword>
<dbReference type="PANTHER" id="PTHR43442">
    <property type="entry name" value="GLUCONOKINASE-RELATED"/>
    <property type="match status" value="1"/>
</dbReference>
<dbReference type="GO" id="GO:0005524">
    <property type="term" value="F:ATP binding"/>
    <property type="evidence" value="ECO:0007669"/>
    <property type="project" value="UniProtKB-KW"/>
</dbReference>
<keyword evidence="5" id="KW-0547">Nucleotide-binding</keyword>
<evidence type="ECO:0000313" key="10">
    <source>
        <dbReference type="EMBL" id="SAM84773.1"/>
    </source>
</evidence>
<dbReference type="Proteomes" id="UP000658997">
    <property type="component" value="Unassembled WGS sequence"/>
</dbReference>
<evidence type="ECO:0000256" key="7">
    <source>
        <dbReference type="ARBA" id="ARBA00022840"/>
    </source>
</evidence>
<name>A0A1K0HIU1_9BASI</name>
<dbReference type="GO" id="GO:0005975">
    <property type="term" value="P:carbohydrate metabolic process"/>
    <property type="evidence" value="ECO:0007669"/>
    <property type="project" value="InterPro"/>
</dbReference>
<accession>A0A1K0HIU1</accession>
<evidence type="ECO:0000313" key="12">
    <source>
        <dbReference type="Proteomes" id="UP000179920"/>
    </source>
</evidence>
<dbReference type="Gene3D" id="3.40.50.300">
    <property type="entry name" value="P-loop containing nucleotide triphosphate hydrolases"/>
    <property type="match status" value="1"/>
</dbReference>
<evidence type="ECO:0000256" key="8">
    <source>
        <dbReference type="ARBA" id="ARBA00029835"/>
    </source>
</evidence>
<dbReference type="InterPro" id="IPR031322">
    <property type="entry name" value="Shikimate/glucono_kinase"/>
</dbReference>
<dbReference type="InterPro" id="IPR006001">
    <property type="entry name" value="Therm_gnt_kin"/>
</dbReference>
<evidence type="ECO:0000313" key="11">
    <source>
        <dbReference type="EMBL" id="SYW75793.1"/>
    </source>
</evidence>
<evidence type="ECO:0000256" key="4">
    <source>
        <dbReference type="ARBA" id="ARBA00022679"/>
    </source>
</evidence>
<dbReference type="Pfam" id="PF01202">
    <property type="entry name" value="SKI"/>
    <property type="match status" value="1"/>
</dbReference>
<dbReference type="GO" id="GO:0046316">
    <property type="term" value="F:gluconokinase activity"/>
    <property type="evidence" value="ECO:0007669"/>
    <property type="project" value="UniProtKB-EC"/>
</dbReference>
<dbReference type="CDD" id="cd02021">
    <property type="entry name" value="GntK"/>
    <property type="match status" value="1"/>
</dbReference>